<dbReference type="Gene3D" id="3.20.20.450">
    <property type="entry name" value="EAL domain"/>
    <property type="match status" value="1"/>
</dbReference>
<dbReference type="PANTHER" id="PTHR33121">
    <property type="entry name" value="CYCLIC DI-GMP PHOSPHODIESTERASE PDEF"/>
    <property type="match status" value="1"/>
</dbReference>
<name>H8GL12_METAL</name>
<gene>
    <name evidence="2" type="ORF">Metal_2802</name>
</gene>
<dbReference type="PANTHER" id="PTHR33121:SF70">
    <property type="entry name" value="SIGNALING PROTEIN YKOW"/>
    <property type="match status" value="1"/>
</dbReference>
<dbReference type="CDD" id="cd01948">
    <property type="entry name" value="EAL"/>
    <property type="match status" value="1"/>
</dbReference>
<evidence type="ECO:0000259" key="1">
    <source>
        <dbReference type="PROSITE" id="PS50883"/>
    </source>
</evidence>
<keyword evidence="3" id="KW-1185">Reference proteome</keyword>
<evidence type="ECO:0000313" key="3">
    <source>
        <dbReference type="Proteomes" id="UP000005090"/>
    </source>
</evidence>
<accession>H8GL12</accession>
<dbReference type="AlphaFoldDB" id="H8GL12"/>
<dbReference type="InterPro" id="IPR035919">
    <property type="entry name" value="EAL_sf"/>
</dbReference>
<protein>
    <submittedName>
        <fullName evidence="2">EAL domain-containing protein</fullName>
    </submittedName>
</protein>
<dbReference type="GO" id="GO:0071111">
    <property type="term" value="F:cyclic-guanylate-specific phosphodiesterase activity"/>
    <property type="evidence" value="ECO:0007669"/>
    <property type="project" value="InterPro"/>
</dbReference>
<dbReference type="SMART" id="SM00052">
    <property type="entry name" value="EAL"/>
    <property type="match status" value="1"/>
</dbReference>
<evidence type="ECO:0000313" key="2">
    <source>
        <dbReference type="EMBL" id="EIC30493.1"/>
    </source>
</evidence>
<dbReference type="STRING" id="686340.Metal_2802"/>
<sequence>MTDSRCYVLAVQLNDPAHFLAVFGAAVVEVAHADLTRGVEEFCGRLLSRYRRCGEVASPEFGRWYCLFAEKASLMRTDMEEQRPVLREIGAVMMHELLIGCFGQATGSRQGFNLVIAETDAVDPESIESAVNQALSEETGASLMRADVSEDYLRQLVNGGGLLSYFQPIVELQNGTTVGYEALTRGPVDSAVHLADGLFGAARYHRLTDVLELACLRRAIEWLKAIPEPLWISVNLGPALLISPEFGQFVRDPKIAPLLPRVVFELTEHVPVASVAGLHDAVSGLLPSGLRLSLYDTGCGFFDLTTVETMRPEIVKLCITVVSRIGCSAEVDSGMQRTIHAVKRLGALILGEGVENVHQAEVLKRSGAAYAQGHYFGRPKPAIELFPL</sequence>
<dbReference type="eggNOG" id="COG2200">
    <property type="taxonomic scope" value="Bacteria"/>
</dbReference>
<dbReference type="HOGENOM" id="CLU_711351_0_0_6"/>
<proteinExistence type="predicted"/>
<dbReference type="Pfam" id="PF00563">
    <property type="entry name" value="EAL"/>
    <property type="match status" value="1"/>
</dbReference>
<feature type="domain" description="EAL" evidence="1">
    <location>
        <begin position="145"/>
        <end position="388"/>
    </location>
</feature>
<dbReference type="Proteomes" id="UP000005090">
    <property type="component" value="Chromosome"/>
</dbReference>
<reference evidence="2 3" key="1">
    <citation type="journal article" date="2013" name="Genome Announc.">
        <title>Genome Sequence of the Obligate Gammaproteobacterial Methanotroph Methylomicrobium album Strain BG8.</title>
        <authorList>
            <person name="Kits K.D."/>
            <person name="Kalyuzhnaya M.G."/>
            <person name="Klotz M.G."/>
            <person name="Jetten M.S."/>
            <person name="Op den Camp H.J."/>
            <person name="Vuilleumier S."/>
            <person name="Bringel F."/>
            <person name="Dispirito A.A."/>
            <person name="Murrell J.C."/>
            <person name="Bruce D."/>
            <person name="Cheng J.F."/>
            <person name="Copeland A."/>
            <person name="Goodwin L."/>
            <person name="Hauser L."/>
            <person name="Lajus A."/>
            <person name="Land M.L."/>
            <person name="Lapidus A."/>
            <person name="Lucas S."/>
            <person name="Medigue C."/>
            <person name="Pitluck S."/>
            <person name="Woyke T."/>
            <person name="Zeytun A."/>
            <person name="Stein L.Y."/>
        </authorList>
    </citation>
    <scope>NUCLEOTIDE SEQUENCE [LARGE SCALE GENOMIC DNA]</scope>
    <source>
        <strain evidence="2 3">BG8</strain>
    </source>
</reference>
<dbReference type="EMBL" id="CM001475">
    <property type="protein sequence ID" value="EIC30493.1"/>
    <property type="molecule type" value="Genomic_DNA"/>
</dbReference>
<dbReference type="InterPro" id="IPR001633">
    <property type="entry name" value="EAL_dom"/>
</dbReference>
<dbReference type="RefSeq" id="WP_005373120.1">
    <property type="nucleotide sequence ID" value="NZ_CM001475.1"/>
</dbReference>
<dbReference type="SUPFAM" id="SSF141868">
    <property type="entry name" value="EAL domain-like"/>
    <property type="match status" value="1"/>
</dbReference>
<dbReference type="PROSITE" id="PS50883">
    <property type="entry name" value="EAL"/>
    <property type="match status" value="1"/>
</dbReference>
<organism evidence="2 3">
    <name type="scientific">Methylomicrobium album BG8</name>
    <dbReference type="NCBI Taxonomy" id="686340"/>
    <lineage>
        <taxon>Bacteria</taxon>
        <taxon>Pseudomonadati</taxon>
        <taxon>Pseudomonadota</taxon>
        <taxon>Gammaproteobacteria</taxon>
        <taxon>Methylococcales</taxon>
        <taxon>Methylococcaceae</taxon>
        <taxon>Methylomicrobium</taxon>
    </lineage>
</organism>
<dbReference type="InterPro" id="IPR050706">
    <property type="entry name" value="Cyclic-di-GMP_PDE-like"/>
</dbReference>